<accession>A0ABN2T796</accession>
<dbReference type="Proteomes" id="UP001501585">
    <property type="component" value="Unassembled WGS sequence"/>
</dbReference>
<evidence type="ECO:0000313" key="1">
    <source>
        <dbReference type="EMBL" id="GAA2000712.1"/>
    </source>
</evidence>
<keyword evidence="2" id="KW-1185">Reference proteome</keyword>
<organism evidence="1 2">
    <name type="scientific">Nocardiopsis rhodophaea</name>
    <dbReference type="NCBI Taxonomy" id="280238"/>
    <lineage>
        <taxon>Bacteria</taxon>
        <taxon>Bacillati</taxon>
        <taxon>Actinomycetota</taxon>
        <taxon>Actinomycetes</taxon>
        <taxon>Streptosporangiales</taxon>
        <taxon>Nocardiopsidaceae</taxon>
        <taxon>Nocardiopsis</taxon>
    </lineage>
</organism>
<dbReference type="Gene3D" id="3.10.590.10">
    <property type="entry name" value="ph1033 like domains"/>
    <property type="match status" value="1"/>
</dbReference>
<reference evidence="1 2" key="1">
    <citation type="journal article" date="2019" name="Int. J. Syst. Evol. Microbiol.">
        <title>The Global Catalogue of Microorganisms (GCM) 10K type strain sequencing project: providing services to taxonomists for standard genome sequencing and annotation.</title>
        <authorList>
            <consortium name="The Broad Institute Genomics Platform"/>
            <consortium name="The Broad Institute Genome Sequencing Center for Infectious Disease"/>
            <person name="Wu L."/>
            <person name="Ma J."/>
        </authorList>
    </citation>
    <scope>NUCLEOTIDE SEQUENCE [LARGE SCALE GENOMIC DNA]</scope>
    <source>
        <strain evidence="1 2">JCM 15313</strain>
    </source>
</reference>
<evidence type="ECO:0000313" key="2">
    <source>
        <dbReference type="Proteomes" id="UP001501585"/>
    </source>
</evidence>
<dbReference type="SUPFAM" id="SSF88697">
    <property type="entry name" value="PUA domain-like"/>
    <property type="match status" value="1"/>
</dbReference>
<name>A0ABN2T796_9ACTN</name>
<dbReference type="EMBL" id="BAAAPC010000012">
    <property type="protein sequence ID" value="GAA2000712.1"/>
    <property type="molecule type" value="Genomic_DNA"/>
</dbReference>
<sequence>MGGSGYRRHVSSDSNAYLMVIGDREALAWVLSTRQTAFPAGRRGQVAQLTAGDELFVYTTRGCFRNPSRDRGRVIASATVTGPVVQDDDPVRFGERSFPLRCPLAITHLAPFGTGLELGEHLNALELFPDPRWWSIRLRRPPVPIGEHDRRYIADRLRTLVRPIDESLDDYVRLGSPAQAQGPSA</sequence>
<proteinExistence type="predicted"/>
<protein>
    <recommendedName>
        <fullName evidence="3">EVE domain-containing protein</fullName>
    </recommendedName>
</protein>
<comment type="caution">
    <text evidence="1">The sequence shown here is derived from an EMBL/GenBank/DDBJ whole genome shotgun (WGS) entry which is preliminary data.</text>
</comment>
<evidence type="ECO:0008006" key="3">
    <source>
        <dbReference type="Google" id="ProtNLM"/>
    </source>
</evidence>
<dbReference type="InterPro" id="IPR015947">
    <property type="entry name" value="PUA-like_sf"/>
</dbReference>
<gene>
    <name evidence="1" type="ORF">GCM10009799_30000</name>
</gene>